<dbReference type="RefSeq" id="WP_002716380.1">
    <property type="nucleotide sequence ID" value="NZ_UFSI01000001.1"/>
</dbReference>
<evidence type="ECO:0000313" key="4">
    <source>
        <dbReference type="Proteomes" id="UP000254343"/>
    </source>
</evidence>
<dbReference type="SUPFAM" id="SSF48452">
    <property type="entry name" value="TPR-like"/>
    <property type="match status" value="1"/>
</dbReference>
<evidence type="ECO:0000313" key="3">
    <source>
        <dbReference type="EMBL" id="SUU85554.1"/>
    </source>
</evidence>
<dbReference type="InterPro" id="IPR019734">
    <property type="entry name" value="TPR_rpt"/>
</dbReference>
<dbReference type="Proteomes" id="UP000254343">
    <property type="component" value="Unassembled WGS sequence"/>
</dbReference>
<protein>
    <submittedName>
        <fullName evidence="3">Zn-dependent protease, contains TPR repeats</fullName>
    </submittedName>
</protein>
<dbReference type="Gene3D" id="1.25.40.10">
    <property type="entry name" value="Tetratricopeptide repeat domain"/>
    <property type="match status" value="1"/>
</dbReference>
<evidence type="ECO:0000256" key="1">
    <source>
        <dbReference type="PROSITE-ProRule" id="PRU00339"/>
    </source>
</evidence>
<accession>A0A380W9A4</accession>
<gene>
    <name evidence="3" type="ORF">NCTC12722_02767</name>
</gene>
<dbReference type="EMBL" id="UIGB01000001">
    <property type="protein sequence ID" value="SUU85554.1"/>
    <property type="molecule type" value="Genomic_DNA"/>
</dbReference>
<dbReference type="GO" id="GO:0008233">
    <property type="term" value="F:peptidase activity"/>
    <property type="evidence" value="ECO:0007669"/>
    <property type="project" value="UniProtKB-KW"/>
</dbReference>
<proteinExistence type="predicted"/>
<keyword evidence="1" id="KW-0802">TPR repeat</keyword>
<feature type="repeat" description="TPR" evidence="1">
    <location>
        <begin position="96"/>
        <end position="129"/>
    </location>
</feature>
<dbReference type="GO" id="GO:0006508">
    <property type="term" value="P:proteolysis"/>
    <property type="evidence" value="ECO:0007669"/>
    <property type="project" value="UniProtKB-KW"/>
</dbReference>
<dbReference type="AlphaFoldDB" id="A0A380W9A4"/>
<feature type="signal peptide" evidence="2">
    <location>
        <begin position="1"/>
        <end position="40"/>
    </location>
</feature>
<dbReference type="PROSITE" id="PS50005">
    <property type="entry name" value="TPR"/>
    <property type="match status" value="1"/>
</dbReference>
<dbReference type="InterPro" id="IPR011990">
    <property type="entry name" value="TPR-like_helical_dom_sf"/>
</dbReference>
<sequence length="457" mass="50540">MRCWADFRSFRSWALAKAAPRTGGLLAVAVVAGLSGTAPAAAQDVSEQNRLYQQMVRNPTNHDLTFEFARVATANTDYEAAIGALERLLFYNPKLTRVKYELGALYFRLGSYEMAKRYFKEALASPDLDPVTRARIEAYLPDANKQLQPSRFSGFFQTGVRYQSNANYAPATGSLLSGGTLFALPLSSQKRSDVNWFGLAGLSHDYDLNPRGDVLETRFAGYLTAQSKFSDLNVGLFDISVGPRIALAPELLPGATIKPYLVGGNTWIGGSSYMSTGGAGVALNFPTGTRFAWGPSFEWRHADFTNSPLQTFAGYGTGNWYTGAVGGSWQIMQTLRLEGRGLYRRGDSELVYQSFDQWGLEAALTWEFAPPFVSIPRNWSISPYFKYINTRFDAANPNIDPDTVRRDNQWSTGAILNTPITKSIGFTTTLQYDHNGSTLPNYKLNNFSVIAGPTFRF</sequence>
<feature type="chain" id="PRO_5016854890" evidence="2">
    <location>
        <begin position="41"/>
        <end position="457"/>
    </location>
</feature>
<organism evidence="3 4">
    <name type="scientific">Afipia felis</name>
    <name type="common">Cat scratch disease bacillus</name>
    <dbReference type="NCBI Taxonomy" id="1035"/>
    <lineage>
        <taxon>Bacteria</taxon>
        <taxon>Pseudomonadati</taxon>
        <taxon>Pseudomonadota</taxon>
        <taxon>Alphaproteobacteria</taxon>
        <taxon>Hyphomicrobiales</taxon>
        <taxon>Nitrobacteraceae</taxon>
        <taxon>Afipia</taxon>
    </lineage>
</organism>
<reference evidence="3 4" key="1">
    <citation type="submission" date="2018-06" db="EMBL/GenBank/DDBJ databases">
        <authorList>
            <consortium name="Pathogen Informatics"/>
            <person name="Doyle S."/>
        </authorList>
    </citation>
    <scope>NUCLEOTIDE SEQUENCE [LARGE SCALE GENOMIC DNA]</scope>
    <source>
        <strain evidence="3 4">NCTC12722</strain>
    </source>
</reference>
<keyword evidence="3" id="KW-0645">Protease</keyword>
<keyword evidence="2" id="KW-0732">Signal</keyword>
<name>A0A380W9A4_AFIFE</name>
<keyword evidence="3" id="KW-0378">Hydrolase</keyword>
<dbReference type="OrthoDB" id="7812878at2"/>
<evidence type="ECO:0000256" key="2">
    <source>
        <dbReference type="SAM" id="SignalP"/>
    </source>
</evidence>